<reference evidence="1 4" key="2">
    <citation type="submission" date="2023-11" db="EMBL/GenBank/DDBJ databases">
        <title>The common occurrence of Acinetobacte faecalis in cattle feces and its emended description.</title>
        <authorList>
            <person name="Kyselkova M."/>
            <person name="Xanthopoulou K."/>
            <person name="Shestivska V."/>
            <person name="Spanelova P."/>
            <person name="Maixnerova M."/>
            <person name="Higgins P.G."/>
            <person name="Nemec A."/>
        </authorList>
    </citation>
    <scope>NUCLEOTIDE SEQUENCE [LARGE SCALE GENOMIC DNA]</scope>
    <source>
        <strain evidence="1 4">ANC 7483</strain>
    </source>
</reference>
<dbReference type="Proteomes" id="UP001278995">
    <property type="component" value="Unassembled WGS sequence"/>
</dbReference>
<sequence>MLNKIADFFKSDKETPEQVFLKENHIEYNAEQGFVIDGVIINEWSERLEYLSNRRLKKFDDLKALYDAGMIINEKIDLEIASQNFIVRLGNTQENLTELKQVVKLLNEYYRNFLRDKSKRL</sequence>
<gene>
    <name evidence="2" type="ORF">GIX10_07675</name>
    <name evidence="1" type="ORF">SKM51_02080</name>
</gene>
<evidence type="ECO:0000313" key="1">
    <source>
        <dbReference type="EMBL" id="MDY6486007.1"/>
    </source>
</evidence>
<evidence type="ECO:0000313" key="3">
    <source>
        <dbReference type="Proteomes" id="UP000473854"/>
    </source>
</evidence>
<accession>A0A6L6GFU0</accession>
<evidence type="ECO:0000313" key="2">
    <source>
        <dbReference type="EMBL" id="MTD11306.1"/>
    </source>
</evidence>
<dbReference type="EMBL" id="JAXHPL010000006">
    <property type="protein sequence ID" value="MDY6486007.1"/>
    <property type="molecule type" value="Genomic_DNA"/>
</dbReference>
<dbReference type="AlphaFoldDB" id="A0A6L6GFU0"/>
<proteinExistence type="predicted"/>
<name>A0A6L6GFU0_9GAMM</name>
<evidence type="ECO:0000313" key="4">
    <source>
        <dbReference type="Proteomes" id="UP001278995"/>
    </source>
</evidence>
<reference evidence="2 3" key="1">
    <citation type="submission" date="2019-11" db="EMBL/GenBank/DDBJ databases">
        <authorList>
            <person name="An D."/>
        </authorList>
    </citation>
    <scope>NUCLEOTIDE SEQUENCE [LARGE SCALE GENOMIC DNA]</scope>
    <source>
        <strain evidence="2 3">YIM 103518</strain>
    </source>
</reference>
<comment type="caution">
    <text evidence="2">The sequence shown here is derived from an EMBL/GenBank/DDBJ whole genome shotgun (WGS) entry which is preliminary data.</text>
</comment>
<protein>
    <submittedName>
        <fullName evidence="2">Uncharacterized protein</fullName>
    </submittedName>
</protein>
<dbReference type="Proteomes" id="UP000473854">
    <property type="component" value="Unassembled WGS sequence"/>
</dbReference>
<dbReference type="EMBL" id="WLYL01000020">
    <property type="protein sequence ID" value="MTD11306.1"/>
    <property type="molecule type" value="Genomic_DNA"/>
</dbReference>
<organism evidence="2 3">
    <name type="scientific">Acinetobacter faecalis</name>
    <dbReference type="NCBI Taxonomy" id="2665161"/>
    <lineage>
        <taxon>Bacteria</taxon>
        <taxon>Pseudomonadati</taxon>
        <taxon>Pseudomonadota</taxon>
        <taxon>Gammaproteobacteria</taxon>
        <taxon>Moraxellales</taxon>
        <taxon>Moraxellaceae</taxon>
        <taxon>Acinetobacter</taxon>
    </lineage>
</organism>
<dbReference type="RefSeq" id="WP_154772912.1">
    <property type="nucleotide sequence ID" value="NZ_JAXHPE010000004.1"/>
</dbReference>